<gene>
    <name evidence="3" type="ORF">Ptr86124_005355</name>
</gene>
<feature type="compositionally biased region" description="Polar residues" evidence="1">
    <location>
        <begin position="140"/>
        <end position="151"/>
    </location>
</feature>
<dbReference type="InterPro" id="IPR020999">
    <property type="entry name" value="Chitin_synth_reg_RCR"/>
</dbReference>
<organism evidence="3 4">
    <name type="scientific">Pyrenophora tritici-repentis</name>
    <dbReference type="NCBI Taxonomy" id="45151"/>
    <lineage>
        <taxon>Eukaryota</taxon>
        <taxon>Fungi</taxon>
        <taxon>Dikarya</taxon>
        <taxon>Ascomycota</taxon>
        <taxon>Pezizomycotina</taxon>
        <taxon>Dothideomycetes</taxon>
        <taxon>Pleosporomycetidae</taxon>
        <taxon>Pleosporales</taxon>
        <taxon>Pleosporineae</taxon>
        <taxon>Pleosporaceae</taxon>
        <taxon>Pyrenophora</taxon>
    </lineage>
</organism>
<feature type="region of interest" description="Disordered" evidence="1">
    <location>
        <begin position="128"/>
        <end position="208"/>
    </location>
</feature>
<sequence length="208" mass="23278">MVLSKRYYCITYDNGERECFNDDSFWYSDTGIIVKWIILASFFFIFFGWFVIGHIHAKQRLKKGLPLLSYHRFLIPYNQRRGPLAPQNHFTFYQTQQPYGTAPPPNAPYAQRTDGAWAEPPPLYQNTDAPPQYFAPAGASKTNPSQATASGSAAPAMEMPMYGASQPGPQQAGVVGGSDVEQGRVPTQELPPRPAKAKLMGVLERFRK</sequence>
<dbReference type="OrthoDB" id="5400539at2759"/>
<dbReference type="Proteomes" id="UP000249757">
    <property type="component" value="Unassembled WGS sequence"/>
</dbReference>
<keyword evidence="2" id="KW-0812">Transmembrane</keyword>
<evidence type="ECO:0000313" key="4">
    <source>
        <dbReference type="Proteomes" id="UP000249757"/>
    </source>
</evidence>
<evidence type="ECO:0000256" key="1">
    <source>
        <dbReference type="SAM" id="MobiDB-lite"/>
    </source>
</evidence>
<protein>
    <submittedName>
        <fullName evidence="3">Uncharacterized protein</fullName>
    </submittedName>
</protein>
<keyword evidence="2" id="KW-1133">Transmembrane helix</keyword>
<dbReference type="AlphaFoldDB" id="A0A2W1HE62"/>
<proteinExistence type="predicted"/>
<dbReference type="OMA" id="VPQNHFT"/>
<evidence type="ECO:0000256" key="2">
    <source>
        <dbReference type="SAM" id="Phobius"/>
    </source>
</evidence>
<keyword evidence="4" id="KW-1185">Reference proteome</keyword>
<accession>A0A2W1HE62</accession>
<dbReference type="Pfam" id="PF12273">
    <property type="entry name" value="RCR"/>
    <property type="match status" value="1"/>
</dbReference>
<dbReference type="EMBL" id="NRDI02000006">
    <property type="protein sequence ID" value="KAI1515354.1"/>
    <property type="molecule type" value="Genomic_DNA"/>
</dbReference>
<evidence type="ECO:0000313" key="3">
    <source>
        <dbReference type="EMBL" id="KAI1515354.1"/>
    </source>
</evidence>
<reference evidence="4" key="1">
    <citation type="journal article" date="2022" name="Microb. Genom.">
        <title>A global pangenome for the wheat fungal pathogen Pyrenophora tritici-repentis and prediction of effector protein structural homology.</title>
        <authorList>
            <person name="Moolhuijzen P.M."/>
            <person name="See P.T."/>
            <person name="Shi G."/>
            <person name="Powell H.R."/>
            <person name="Cockram J."/>
            <person name="Jorgensen L.N."/>
            <person name="Benslimane H."/>
            <person name="Strelkov S.E."/>
            <person name="Turner J."/>
            <person name="Liu Z."/>
            <person name="Moffat C.S."/>
        </authorList>
    </citation>
    <scope>NUCLEOTIDE SEQUENCE [LARGE SCALE GENOMIC DNA]</scope>
</reference>
<name>A0A2W1HE62_9PLEO</name>
<feature type="transmembrane region" description="Helical" evidence="2">
    <location>
        <begin position="32"/>
        <end position="52"/>
    </location>
</feature>
<keyword evidence="2" id="KW-0472">Membrane</keyword>
<comment type="caution">
    <text evidence="3">The sequence shown here is derived from an EMBL/GenBank/DDBJ whole genome shotgun (WGS) entry which is preliminary data.</text>
</comment>